<dbReference type="EMBL" id="SNRW01034230">
    <property type="protein sequence ID" value="KAA6355678.1"/>
    <property type="molecule type" value="Genomic_DNA"/>
</dbReference>
<sequence length="57" mass="6584">MQPSVAPAAILTQVFENDSYDNPWRFIDALHFQPQVRQEAQLMKQMQSMSVMVDDEA</sequence>
<comment type="caution">
    <text evidence="1">The sequence shown here is derived from an EMBL/GenBank/DDBJ whole genome shotgun (WGS) entry which is preliminary data.</text>
</comment>
<dbReference type="Proteomes" id="UP000324800">
    <property type="component" value="Unassembled WGS sequence"/>
</dbReference>
<feature type="non-terminal residue" evidence="1">
    <location>
        <position position="57"/>
    </location>
</feature>
<proteinExistence type="predicted"/>
<accession>A0A5J4TBN9</accession>
<evidence type="ECO:0000313" key="1">
    <source>
        <dbReference type="EMBL" id="KAA6355678.1"/>
    </source>
</evidence>
<name>A0A5J4TBN9_9EUKA</name>
<organism evidence="1 2">
    <name type="scientific">Streblomastix strix</name>
    <dbReference type="NCBI Taxonomy" id="222440"/>
    <lineage>
        <taxon>Eukaryota</taxon>
        <taxon>Metamonada</taxon>
        <taxon>Preaxostyla</taxon>
        <taxon>Oxymonadida</taxon>
        <taxon>Streblomastigidae</taxon>
        <taxon>Streblomastix</taxon>
    </lineage>
</organism>
<reference evidence="1 2" key="1">
    <citation type="submission" date="2019-03" db="EMBL/GenBank/DDBJ databases">
        <title>Single cell metagenomics reveals metabolic interactions within the superorganism composed of flagellate Streblomastix strix and complex community of Bacteroidetes bacteria on its surface.</title>
        <authorList>
            <person name="Treitli S.C."/>
            <person name="Kolisko M."/>
            <person name="Husnik F."/>
            <person name="Keeling P."/>
            <person name="Hampl V."/>
        </authorList>
    </citation>
    <scope>NUCLEOTIDE SEQUENCE [LARGE SCALE GENOMIC DNA]</scope>
    <source>
        <strain evidence="1">ST1C</strain>
    </source>
</reference>
<dbReference type="AlphaFoldDB" id="A0A5J4TBN9"/>
<evidence type="ECO:0000313" key="2">
    <source>
        <dbReference type="Proteomes" id="UP000324800"/>
    </source>
</evidence>
<gene>
    <name evidence="1" type="ORF">EZS28_048795</name>
</gene>
<protein>
    <submittedName>
        <fullName evidence="1">Uncharacterized protein</fullName>
    </submittedName>
</protein>